<dbReference type="GO" id="GO:0008115">
    <property type="term" value="F:sarcosine oxidase activity"/>
    <property type="evidence" value="ECO:0007669"/>
    <property type="project" value="InterPro"/>
</dbReference>
<evidence type="ECO:0000313" key="2">
    <source>
        <dbReference type="Proteomes" id="UP000319516"/>
    </source>
</evidence>
<dbReference type="OrthoDB" id="7159274at2"/>
<proteinExistence type="predicted"/>
<comment type="caution">
    <text evidence="1">The sequence shown here is derived from an EMBL/GenBank/DDBJ whole genome shotgun (WGS) entry which is preliminary data.</text>
</comment>
<gene>
    <name evidence="1" type="ORF">FB467_0144</name>
</gene>
<organism evidence="1 2">
    <name type="scientific">Ornithinicoccus hortensis</name>
    <dbReference type="NCBI Taxonomy" id="82346"/>
    <lineage>
        <taxon>Bacteria</taxon>
        <taxon>Bacillati</taxon>
        <taxon>Actinomycetota</taxon>
        <taxon>Actinomycetes</taxon>
        <taxon>Micrococcales</taxon>
        <taxon>Intrasporangiaceae</taxon>
        <taxon>Ornithinicoccus</taxon>
    </lineage>
</organism>
<name>A0A542YLV6_9MICO</name>
<dbReference type="EMBL" id="VFOP01000001">
    <property type="protein sequence ID" value="TQL49079.1"/>
    <property type="molecule type" value="Genomic_DNA"/>
</dbReference>
<dbReference type="InterPro" id="IPR038561">
    <property type="entry name" value="SoxD_sf"/>
</dbReference>
<dbReference type="NCBIfam" id="TIGR01374">
    <property type="entry name" value="soxD"/>
    <property type="match status" value="1"/>
</dbReference>
<keyword evidence="2" id="KW-1185">Reference proteome</keyword>
<dbReference type="Proteomes" id="UP000319516">
    <property type="component" value="Unassembled WGS sequence"/>
</dbReference>
<dbReference type="AlphaFoldDB" id="A0A542YLV6"/>
<protein>
    <submittedName>
        <fullName evidence="1">Sarcosine oxidase subunit delta</fullName>
    </submittedName>
</protein>
<dbReference type="GO" id="GO:0046653">
    <property type="term" value="P:tetrahydrofolate metabolic process"/>
    <property type="evidence" value="ECO:0007669"/>
    <property type="project" value="InterPro"/>
</dbReference>
<dbReference type="InterPro" id="IPR006279">
    <property type="entry name" value="SoxD"/>
</dbReference>
<evidence type="ECO:0000313" key="1">
    <source>
        <dbReference type="EMBL" id="TQL49079.1"/>
    </source>
</evidence>
<dbReference type="RefSeq" id="WP_141783385.1">
    <property type="nucleotide sequence ID" value="NZ_BAAAIK010000008.1"/>
</dbReference>
<sequence>MLTIDCPHCGPRPETEFGYGGQAHVAYPEDPFALSDEAWAQFLFYRDNPKGDFAERWVHSAGCRKWFNAVRDTRSYRISATYTLTDPRPATGTDPQNKGA</sequence>
<accession>A0A542YLV6</accession>
<reference evidence="1 2" key="1">
    <citation type="submission" date="2019-06" db="EMBL/GenBank/DDBJ databases">
        <title>Sequencing the genomes of 1000 actinobacteria strains.</title>
        <authorList>
            <person name="Klenk H.-P."/>
        </authorList>
    </citation>
    <scope>NUCLEOTIDE SEQUENCE [LARGE SCALE GENOMIC DNA]</scope>
    <source>
        <strain evidence="1 2">DSM 12335</strain>
    </source>
</reference>
<dbReference type="Gene3D" id="3.30.2270.10">
    <property type="entry name" value="Folate-binding superfamily"/>
    <property type="match status" value="1"/>
</dbReference>
<dbReference type="Pfam" id="PF04267">
    <property type="entry name" value="SoxD"/>
    <property type="match status" value="1"/>
</dbReference>